<name>A0A1Z3ND50_BDEBC</name>
<dbReference type="Proteomes" id="UP000197003">
    <property type="component" value="Chromosome"/>
</dbReference>
<dbReference type="EMBL" id="CP020946">
    <property type="protein sequence ID" value="ASD65365.1"/>
    <property type="molecule type" value="Genomic_DNA"/>
</dbReference>
<organism evidence="1 2">
    <name type="scientific">Bdellovibrio bacteriovorus</name>
    <dbReference type="NCBI Taxonomy" id="959"/>
    <lineage>
        <taxon>Bacteria</taxon>
        <taxon>Pseudomonadati</taxon>
        <taxon>Bdellovibrionota</taxon>
        <taxon>Bdellovibrionia</taxon>
        <taxon>Bdellovibrionales</taxon>
        <taxon>Pseudobdellovibrionaceae</taxon>
        <taxon>Bdellovibrio</taxon>
    </lineage>
</organism>
<reference evidence="1 2" key="1">
    <citation type="submission" date="2017-04" db="EMBL/GenBank/DDBJ databases">
        <title>Whole genome sequence of Bdellovibrio bacteriovorus strain SSB218315.</title>
        <authorList>
            <person name="Oyedara O."/>
            <person name="Rodriguez-Perez M.A."/>
        </authorList>
    </citation>
    <scope>NUCLEOTIDE SEQUENCE [LARGE SCALE GENOMIC DNA]</scope>
    <source>
        <strain evidence="1 2">SSB218315</strain>
    </source>
</reference>
<accession>A0A1Z3ND50</accession>
<evidence type="ECO:0000313" key="1">
    <source>
        <dbReference type="EMBL" id="ASD65365.1"/>
    </source>
</evidence>
<sequence length="144" mass="16417">MEYCRCFWRGSLVKYLMMEIEKSQLMKAVHDNNSLVLDLECILSVVDETTDVLERANSSVTTKITIKNPRLNRVPPVGYVSEGQLEIDDKPKGFLPLNLEYKGDFRLSLTLGPDEFETEGDEIIIKTENSEIPSGYRKIPAMGW</sequence>
<protein>
    <submittedName>
        <fullName evidence="1">Uncharacterized protein</fullName>
    </submittedName>
</protein>
<evidence type="ECO:0000313" key="2">
    <source>
        <dbReference type="Proteomes" id="UP000197003"/>
    </source>
</evidence>
<gene>
    <name evidence="1" type="ORF">B9G79_01990</name>
</gene>
<dbReference type="AlphaFoldDB" id="A0A1Z3ND50"/>
<proteinExistence type="predicted"/>